<dbReference type="Proteomes" id="UP001207408">
    <property type="component" value="Unassembled WGS sequence"/>
</dbReference>
<evidence type="ECO:0000313" key="1">
    <source>
        <dbReference type="EMBL" id="MCW3807703.1"/>
    </source>
</evidence>
<dbReference type="GO" id="GO:0016791">
    <property type="term" value="F:phosphatase activity"/>
    <property type="evidence" value="ECO:0007669"/>
    <property type="project" value="TreeGrafter"/>
</dbReference>
<dbReference type="AlphaFoldDB" id="A0AAE3MH26"/>
<dbReference type="InterPro" id="IPR036412">
    <property type="entry name" value="HAD-like_sf"/>
</dbReference>
<name>A0AAE3MH26_9BACT</name>
<comment type="caution">
    <text evidence="1">The sequence shown here is derived from an EMBL/GenBank/DDBJ whole genome shotgun (WGS) entry which is preliminary data.</text>
</comment>
<dbReference type="InterPro" id="IPR006357">
    <property type="entry name" value="HAD-SF_hydro_IIA"/>
</dbReference>
<keyword evidence="1" id="KW-0378">Hydrolase</keyword>
<dbReference type="RefSeq" id="WP_301202168.1">
    <property type="nucleotide sequence ID" value="NZ_JAPDPI010000056.1"/>
</dbReference>
<keyword evidence="2" id="KW-1185">Reference proteome</keyword>
<sequence>MEIQVFKEVVKQYKVVFFDAYGVLKKHNGMIEGVKEMLEFLKDEGIDFYIITNDASRSPELLAQNYHQAGIDLIQAENLVSSAMMSVGFLKENIHPGSTVAYLGRTTSEYFIKCADLVPKRMENITPDDYTDIKCVMLFDDGGYEFHPGINKALNVIRGTGAPVVVPNPDKIYPVSDGEVAVAVGSVANMFEAVCNNEFFHFGKPDVSVFEYAFKVANNKRKVSKRDVLMVGDTLDTDIIGGNNFGIDTVLVLSGSTVEKQADYLIKEKGIEPTYICRSVVDGE</sequence>
<dbReference type="InterPro" id="IPR023214">
    <property type="entry name" value="HAD_sf"/>
</dbReference>
<dbReference type="PANTHER" id="PTHR19288:SF90">
    <property type="entry name" value="OS08G0542600 PROTEIN"/>
    <property type="match status" value="1"/>
</dbReference>
<reference evidence="1" key="1">
    <citation type="submission" date="2022-10" db="EMBL/GenBank/DDBJ databases">
        <authorList>
            <person name="Yu W.X."/>
        </authorList>
    </citation>
    <scope>NUCLEOTIDE SEQUENCE</scope>
    <source>
        <strain evidence="1">D04</strain>
    </source>
</reference>
<evidence type="ECO:0000313" key="2">
    <source>
        <dbReference type="Proteomes" id="UP001207408"/>
    </source>
</evidence>
<dbReference type="Pfam" id="PF13242">
    <property type="entry name" value="Hydrolase_like"/>
    <property type="match status" value="1"/>
</dbReference>
<dbReference type="SUPFAM" id="SSF56784">
    <property type="entry name" value="HAD-like"/>
    <property type="match status" value="1"/>
</dbReference>
<gene>
    <name evidence="1" type="ORF">OM074_18895</name>
</gene>
<dbReference type="PANTHER" id="PTHR19288">
    <property type="entry name" value="4-NITROPHENYLPHOSPHATASE-RELATED"/>
    <property type="match status" value="1"/>
</dbReference>
<dbReference type="Gene3D" id="3.40.50.1000">
    <property type="entry name" value="HAD superfamily/HAD-like"/>
    <property type="match status" value="2"/>
</dbReference>
<protein>
    <submittedName>
        <fullName evidence="1">HAD-IIA family hydrolase</fullName>
    </submittedName>
</protein>
<dbReference type="GO" id="GO:0005737">
    <property type="term" value="C:cytoplasm"/>
    <property type="evidence" value="ECO:0007669"/>
    <property type="project" value="TreeGrafter"/>
</dbReference>
<dbReference type="Pfam" id="PF13344">
    <property type="entry name" value="Hydrolase_6"/>
    <property type="match status" value="1"/>
</dbReference>
<organism evidence="1 2">
    <name type="scientific">Plebeiibacterium marinum</name>
    <dbReference type="NCBI Taxonomy" id="2992111"/>
    <lineage>
        <taxon>Bacteria</taxon>
        <taxon>Pseudomonadati</taxon>
        <taxon>Bacteroidota</taxon>
        <taxon>Bacteroidia</taxon>
        <taxon>Marinilabiliales</taxon>
        <taxon>Marinilabiliaceae</taxon>
        <taxon>Plebeiibacterium</taxon>
    </lineage>
</organism>
<dbReference type="EMBL" id="JAPDPI010000056">
    <property type="protein sequence ID" value="MCW3807703.1"/>
    <property type="molecule type" value="Genomic_DNA"/>
</dbReference>
<proteinExistence type="predicted"/>
<accession>A0AAE3MH26</accession>
<dbReference type="NCBIfam" id="TIGR01460">
    <property type="entry name" value="HAD-SF-IIA"/>
    <property type="match status" value="1"/>
</dbReference>